<dbReference type="GO" id="GO:0006780">
    <property type="term" value="P:uroporphyrinogen III biosynthetic process"/>
    <property type="evidence" value="ECO:0007669"/>
    <property type="project" value="InterPro"/>
</dbReference>
<dbReference type="Proteomes" id="UP001150941">
    <property type="component" value="Unassembled WGS sequence"/>
</dbReference>
<dbReference type="RefSeq" id="XP_058326272.1">
    <property type="nucleotide sequence ID" value="XM_058479704.1"/>
</dbReference>
<reference evidence="2" key="2">
    <citation type="journal article" date="2023" name="IMA Fungus">
        <title>Comparative genomic study of the Penicillium genus elucidates a diverse pangenome and 15 lateral gene transfer events.</title>
        <authorList>
            <person name="Petersen C."/>
            <person name="Sorensen T."/>
            <person name="Nielsen M.R."/>
            <person name="Sondergaard T.E."/>
            <person name="Sorensen J.L."/>
            <person name="Fitzpatrick D.A."/>
            <person name="Frisvad J.C."/>
            <person name="Nielsen K.L."/>
        </authorList>
    </citation>
    <scope>NUCLEOTIDE SEQUENCE</scope>
    <source>
        <strain evidence="2">IBT 19713</strain>
    </source>
</reference>
<dbReference type="AlphaFoldDB" id="A0A9W9TCF1"/>
<dbReference type="Gene3D" id="3.40.50.10090">
    <property type="match status" value="2"/>
</dbReference>
<dbReference type="FunFam" id="3.40.50.10090:FF:000011">
    <property type="entry name" value="Uroporphyrinogen-III synthase (UroS), putative"/>
    <property type="match status" value="1"/>
</dbReference>
<proteinExistence type="predicted"/>
<protein>
    <submittedName>
        <fullName evidence="2">Tetrapyrrole biosynthesis uroporphyrinogen III synthase</fullName>
    </submittedName>
</protein>
<comment type="caution">
    <text evidence="2">The sequence shown here is derived from an EMBL/GenBank/DDBJ whole genome shotgun (WGS) entry which is preliminary data.</text>
</comment>
<evidence type="ECO:0000313" key="2">
    <source>
        <dbReference type="EMBL" id="KAJ5217401.1"/>
    </source>
</evidence>
<gene>
    <name evidence="2" type="ORF">N7468_010409</name>
</gene>
<dbReference type="PANTHER" id="PTHR12390:SF0">
    <property type="entry name" value="UROPORPHYRINOGEN-III SYNTHASE"/>
    <property type="match status" value="1"/>
</dbReference>
<sequence length="315" mass="34501">MSARSPILLLKTKSSPHDGYDEFFSANHYNPVFIPVLEHRFHRENLARVRGLFASGAFNPEGSANESNGASRRYGGLIFTSQRAVEGFAKMIEEDGLAAPPGCHSQSKNPLILYTVGPATARSLTSLRDQYLPAATIHGADAGTGEVLAHLILKHYNSLFPPSSYQRNPSSKPGLLFLVGEQRRDIIPKTLMAPSLPREEQIPVEELVVYETKQMESFEDDFAAAVQQAAGSPTLWVVVFSPSGCEAMLRELKLGPFADADPGEGKRRVFVATIGPTTRDHLRSKFGFEPDVCAEKPSPEGVGEGIQRFMRFQGN</sequence>
<accession>A0A9W9TCF1</accession>
<dbReference type="PANTHER" id="PTHR12390">
    <property type="entry name" value="UROPORPHYRINOGEN III SYNTHASE"/>
    <property type="match status" value="1"/>
</dbReference>
<dbReference type="GO" id="GO:0005829">
    <property type="term" value="C:cytosol"/>
    <property type="evidence" value="ECO:0007669"/>
    <property type="project" value="TreeGrafter"/>
</dbReference>
<evidence type="ECO:0000259" key="1">
    <source>
        <dbReference type="Pfam" id="PF02602"/>
    </source>
</evidence>
<dbReference type="CDD" id="cd06578">
    <property type="entry name" value="HemD"/>
    <property type="match status" value="1"/>
</dbReference>
<evidence type="ECO:0000313" key="3">
    <source>
        <dbReference type="Proteomes" id="UP001150941"/>
    </source>
</evidence>
<dbReference type="GeneID" id="83207008"/>
<name>A0A9W9TCF1_9EURO</name>
<organism evidence="2 3">
    <name type="scientific">Penicillium chermesinum</name>
    <dbReference type="NCBI Taxonomy" id="63820"/>
    <lineage>
        <taxon>Eukaryota</taxon>
        <taxon>Fungi</taxon>
        <taxon>Dikarya</taxon>
        <taxon>Ascomycota</taxon>
        <taxon>Pezizomycotina</taxon>
        <taxon>Eurotiomycetes</taxon>
        <taxon>Eurotiomycetidae</taxon>
        <taxon>Eurotiales</taxon>
        <taxon>Aspergillaceae</taxon>
        <taxon>Penicillium</taxon>
    </lineage>
</organism>
<dbReference type="InterPro" id="IPR003754">
    <property type="entry name" value="4pyrrol_synth_uPrphyn_synth"/>
</dbReference>
<dbReference type="OrthoDB" id="5595751at2759"/>
<dbReference type="GO" id="GO:0004852">
    <property type="term" value="F:uroporphyrinogen-III synthase activity"/>
    <property type="evidence" value="ECO:0007669"/>
    <property type="project" value="InterPro"/>
</dbReference>
<reference evidence="2" key="1">
    <citation type="submission" date="2022-11" db="EMBL/GenBank/DDBJ databases">
        <authorList>
            <person name="Petersen C."/>
        </authorList>
    </citation>
    <scope>NUCLEOTIDE SEQUENCE</scope>
    <source>
        <strain evidence="2">IBT 19713</strain>
    </source>
</reference>
<dbReference type="InterPro" id="IPR039793">
    <property type="entry name" value="UROS/Hem4"/>
</dbReference>
<dbReference type="SUPFAM" id="SSF69618">
    <property type="entry name" value="HemD-like"/>
    <property type="match status" value="1"/>
</dbReference>
<dbReference type="EMBL" id="JAPQKS010000008">
    <property type="protein sequence ID" value="KAJ5217401.1"/>
    <property type="molecule type" value="Genomic_DNA"/>
</dbReference>
<dbReference type="Pfam" id="PF02602">
    <property type="entry name" value="HEM4"/>
    <property type="match status" value="1"/>
</dbReference>
<dbReference type="InterPro" id="IPR036108">
    <property type="entry name" value="4pyrrol_syn_uPrphyn_synt_sf"/>
</dbReference>
<keyword evidence="3" id="KW-1185">Reference proteome</keyword>
<feature type="domain" description="Tetrapyrrole biosynthesis uroporphyrinogen III synthase" evidence="1">
    <location>
        <begin position="25"/>
        <end position="301"/>
    </location>
</feature>